<feature type="transmembrane region" description="Helical" evidence="6">
    <location>
        <begin position="49"/>
        <end position="70"/>
    </location>
</feature>
<keyword evidence="6" id="KW-1003">Cell membrane</keyword>
<evidence type="ECO:0000256" key="4">
    <source>
        <dbReference type="ARBA" id="ARBA00022989"/>
    </source>
</evidence>
<evidence type="ECO:0000256" key="7">
    <source>
        <dbReference type="SAM" id="MobiDB-lite"/>
    </source>
</evidence>
<dbReference type="AlphaFoldDB" id="A0A258HFS8"/>
<keyword evidence="5 6" id="KW-0472">Membrane</keyword>
<evidence type="ECO:0000256" key="6">
    <source>
        <dbReference type="RuleBase" id="RU363076"/>
    </source>
</evidence>
<accession>A0A258HFS8</accession>
<dbReference type="PANTHER" id="PTHR23427">
    <property type="entry name" value="SURFEIT LOCUS PROTEIN"/>
    <property type="match status" value="1"/>
</dbReference>
<dbReference type="InterPro" id="IPR002994">
    <property type="entry name" value="Surf1/Shy1"/>
</dbReference>
<dbReference type="EMBL" id="NCEQ01000013">
    <property type="protein sequence ID" value="OYX55609.1"/>
    <property type="molecule type" value="Genomic_DNA"/>
</dbReference>
<dbReference type="PANTHER" id="PTHR23427:SF2">
    <property type="entry name" value="SURFEIT LOCUS PROTEIN 1"/>
    <property type="match status" value="1"/>
</dbReference>
<evidence type="ECO:0000313" key="8">
    <source>
        <dbReference type="EMBL" id="OYX55609.1"/>
    </source>
</evidence>
<dbReference type="PROSITE" id="PS50895">
    <property type="entry name" value="SURF1"/>
    <property type="match status" value="1"/>
</dbReference>
<dbReference type="InterPro" id="IPR045214">
    <property type="entry name" value="Surf1/Surf4"/>
</dbReference>
<feature type="region of interest" description="Disordered" evidence="7">
    <location>
        <begin position="1"/>
        <end position="43"/>
    </location>
</feature>
<dbReference type="CDD" id="cd06662">
    <property type="entry name" value="SURF1"/>
    <property type="match status" value="1"/>
</dbReference>
<proteinExistence type="inferred from homology"/>
<evidence type="ECO:0000313" key="9">
    <source>
        <dbReference type="Proteomes" id="UP000216147"/>
    </source>
</evidence>
<protein>
    <recommendedName>
        <fullName evidence="6">SURF1-like protein</fullName>
    </recommendedName>
</protein>
<evidence type="ECO:0000256" key="1">
    <source>
        <dbReference type="ARBA" id="ARBA00004370"/>
    </source>
</evidence>
<evidence type="ECO:0000256" key="3">
    <source>
        <dbReference type="ARBA" id="ARBA00022692"/>
    </source>
</evidence>
<dbReference type="GO" id="GO:0005886">
    <property type="term" value="C:plasma membrane"/>
    <property type="evidence" value="ECO:0007669"/>
    <property type="project" value="UniProtKB-SubCell"/>
</dbReference>
<reference evidence="8 9" key="1">
    <citation type="submission" date="2017-03" db="EMBL/GenBank/DDBJ databases">
        <title>Lifting the veil on microbial sulfur biogeochemistry in mining wastewaters.</title>
        <authorList>
            <person name="Kantor R.S."/>
            <person name="Colenbrander Nelson T."/>
            <person name="Marshall S."/>
            <person name="Bennett D."/>
            <person name="Apte S."/>
            <person name="Camacho D."/>
            <person name="Thomas B.C."/>
            <person name="Warren L.A."/>
            <person name="Banfield J.F."/>
        </authorList>
    </citation>
    <scope>NUCLEOTIDE SEQUENCE [LARGE SCALE GENOMIC DNA]</scope>
    <source>
        <strain evidence="8">32-68-21</strain>
    </source>
</reference>
<comment type="caution">
    <text evidence="8">The sequence shown here is derived from an EMBL/GenBank/DDBJ whole genome shotgun (WGS) entry which is preliminary data.</text>
</comment>
<sequence>MTERDPQSSPIGGGGRPPTPGSLRAPSVTAPSGAAPPPPTGEDLERKRFPILLTAFIAACVLVLCGLGTWQVQRMQWKEQLIAQAEAAAQLPPAPLPEVLTAADPEFRKALVVCRGLPTSAYVELQSIHDGQPGSRLISACVPEGMTQTFLVDRGFVADSISARPRVLASTLPLAMAVELRRSPPPGAMTPAPADGRFYGRDNLAIATQLRAAAPSEFTLFALTSPNPEIGALIASAPPAAFSNSHLGYALTWYGLALALVGFYVAVLVRRYRKPIR</sequence>
<dbReference type="Pfam" id="PF02104">
    <property type="entry name" value="SURF1"/>
    <property type="match status" value="1"/>
</dbReference>
<feature type="transmembrane region" description="Helical" evidence="6">
    <location>
        <begin position="247"/>
        <end position="269"/>
    </location>
</feature>
<feature type="compositionally biased region" description="Low complexity" evidence="7">
    <location>
        <begin position="21"/>
        <end position="33"/>
    </location>
</feature>
<name>A0A258HFS8_9CAUL</name>
<comment type="similarity">
    <text evidence="2 6">Belongs to the SURF1 family.</text>
</comment>
<gene>
    <name evidence="8" type="ORF">B7Y86_13215</name>
</gene>
<organism evidence="8 9">
    <name type="scientific">Brevundimonas subvibrioides</name>
    <dbReference type="NCBI Taxonomy" id="74313"/>
    <lineage>
        <taxon>Bacteria</taxon>
        <taxon>Pseudomonadati</taxon>
        <taxon>Pseudomonadota</taxon>
        <taxon>Alphaproteobacteria</taxon>
        <taxon>Caulobacterales</taxon>
        <taxon>Caulobacteraceae</taxon>
        <taxon>Brevundimonas</taxon>
    </lineage>
</organism>
<keyword evidence="3 6" id="KW-0812">Transmembrane</keyword>
<evidence type="ECO:0000256" key="5">
    <source>
        <dbReference type="ARBA" id="ARBA00023136"/>
    </source>
</evidence>
<evidence type="ECO:0000256" key="2">
    <source>
        <dbReference type="ARBA" id="ARBA00007165"/>
    </source>
</evidence>
<comment type="subcellular location">
    <subcellularLocation>
        <location evidence="6">Cell membrane</location>
        <topology evidence="6">Multi-pass membrane protein</topology>
    </subcellularLocation>
    <subcellularLocation>
        <location evidence="1">Membrane</location>
    </subcellularLocation>
</comment>
<keyword evidence="4 6" id="KW-1133">Transmembrane helix</keyword>
<dbReference type="Proteomes" id="UP000216147">
    <property type="component" value="Unassembled WGS sequence"/>
</dbReference>